<dbReference type="Proteomes" id="UP000284842">
    <property type="component" value="Unassembled WGS sequence"/>
</dbReference>
<comment type="caution">
    <text evidence="1">The sequence shown here is derived from an EMBL/GenBank/DDBJ whole genome shotgun (WGS) entry which is preliminary data.</text>
</comment>
<keyword evidence="2" id="KW-1185">Reference proteome</keyword>
<dbReference type="AlphaFoldDB" id="A0A409YH60"/>
<reference evidence="1 2" key="1">
    <citation type="journal article" date="2018" name="Evol. Lett.">
        <title>Horizontal gene cluster transfer increased hallucinogenic mushroom diversity.</title>
        <authorList>
            <person name="Reynolds H.T."/>
            <person name="Vijayakumar V."/>
            <person name="Gluck-Thaler E."/>
            <person name="Korotkin H.B."/>
            <person name="Matheny P.B."/>
            <person name="Slot J.C."/>
        </authorList>
    </citation>
    <scope>NUCLEOTIDE SEQUENCE [LARGE SCALE GENOMIC DNA]</scope>
    <source>
        <strain evidence="1 2">2629</strain>
    </source>
</reference>
<gene>
    <name evidence="1" type="ORF">CVT24_011643</name>
</gene>
<proteinExistence type="predicted"/>
<organism evidence="1 2">
    <name type="scientific">Panaeolus cyanescens</name>
    <dbReference type="NCBI Taxonomy" id="181874"/>
    <lineage>
        <taxon>Eukaryota</taxon>
        <taxon>Fungi</taxon>
        <taxon>Dikarya</taxon>
        <taxon>Basidiomycota</taxon>
        <taxon>Agaricomycotina</taxon>
        <taxon>Agaricomycetes</taxon>
        <taxon>Agaricomycetidae</taxon>
        <taxon>Agaricales</taxon>
        <taxon>Agaricineae</taxon>
        <taxon>Galeropsidaceae</taxon>
        <taxon>Panaeolus</taxon>
    </lineage>
</organism>
<accession>A0A409YH60</accession>
<evidence type="ECO:0000313" key="1">
    <source>
        <dbReference type="EMBL" id="PPR02305.1"/>
    </source>
</evidence>
<dbReference type="InParanoid" id="A0A409YH60"/>
<dbReference type="OrthoDB" id="5588846at2759"/>
<dbReference type="STRING" id="181874.A0A409YH60"/>
<evidence type="ECO:0000313" key="2">
    <source>
        <dbReference type="Proteomes" id="UP000284842"/>
    </source>
</evidence>
<feature type="non-terminal residue" evidence="1">
    <location>
        <position position="1"/>
    </location>
</feature>
<protein>
    <submittedName>
        <fullName evidence="1">Uncharacterized protein</fullName>
    </submittedName>
</protein>
<sequence length="124" mass="14281">IARIRALAIADEIDRSLAQLRRFAAEYPPSSVRQPAPKHPSRSTRVSLVGARPLVRVIPATEVPDDHVPPLITFRDVEVLHHRLIDEERPQDIKYLTWLCKSYEWALRIRRDAAMKQKVSTSPR</sequence>
<dbReference type="EMBL" id="NHTK01001177">
    <property type="protein sequence ID" value="PPR02305.1"/>
    <property type="molecule type" value="Genomic_DNA"/>
</dbReference>
<name>A0A409YH60_9AGAR</name>